<comment type="caution">
    <text evidence="4">The sequence shown here is derived from an EMBL/GenBank/DDBJ whole genome shotgun (WGS) entry which is preliminary data.</text>
</comment>
<reference evidence="4" key="1">
    <citation type="journal article" date="2023" name="Mol. Biol. Evol.">
        <title>Third-Generation Sequencing Reveals the Adaptive Role of the Epigenome in Three Deep-Sea Polychaetes.</title>
        <authorList>
            <person name="Perez M."/>
            <person name="Aroh O."/>
            <person name="Sun Y."/>
            <person name="Lan Y."/>
            <person name="Juniper S.K."/>
            <person name="Young C.R."/>
            <person name="Angers B."/>
            <person name="Qian P.Y."/>
        </authorList>
    </citation>
    <scope>NUCLEOTIDE SEQUENCE</scope>
    <source>
        <strain evidence="4">R07B-5</strain>
    </source>
</reference>
<evidence type="ECO:0000256" key="3">
    <source>
        <dbReference type="SAM" id="MobiDB-lite"/>
    </source>
</evidence>
<proteinExistence type="inferred from homology"/>
<accession>A0AAD9KY65</accession>
<dbReference type="Proteomes" id="UP001209878">
    <property type="component" value="Unassembled WGS sequence"/>
</dbReference>
<comment type="similarity">
    <text evidence="1">Belongs to the peroxin-19 family.</text>
</comment>
<dbReference type="InterPro" id="IPR006708">
    <property type="entry name" value="Pex19"/>
</dbReference>
<gene>
    <name evidence="4" type="ORF">NP493_520g00005</name>
</gene>
<dbReference type="GO" id="GO:0005778">
    <property type="term" value="C:peroxisomal membrane"/>
    <property type="evidence" value="ECO:0007669"/>
    <property type="project" value="TreeGrafter"/>
</dbReference>
<feature type="compositionally biased region" description="Basic and acidic residues" evidence="3">
    <location>
        <begin position="1"/>
        <end position="15"/>
    </location>
</feature>
<dbReference type="PANTHER" id="PTHR12774:SF2">
    <property type="entry name" value="PEROXISOMAL BIOGENESIS FACTOR 19"/>
    <property type="match status" value="1"/>
</dbReference>
<dbReference type="GO" id="GO:0045046">
    <property type="term" value="P:protein import into peroxisome membrane"/>
    <property type="evidence" value="ECO:0007669"/>
    <property type="project" value="TreeGrafter"/>
</dbReference>
<organism evidence="4 5">
    <name type="scientific">Ridgeia piscesae</name>
    <name type="common">Tubeworm</name>
    <dbReference type="NCBI Taxonomy" id="27915"/>
    <lineage>
        <taxon>Eukaryota</taxon>
        <taxon>Metazoa</taxon>
        <taxon>Spiralia</taxon>
        <taxon>Lophotrochozoa</taxon>
        <taxon>Annelida</taxon>
        <taxon>Polychaeta</taxon>
        <taxon>Sedentaria</taxon>
        <taxon>Canalipalpata</taxon>
        <taxon>Sabellida</taxon>
        <taxon>Siboglinidae</taxon>
        <taxon>Ridgeia</taxon>
    </lineage>
</organism>
<protein>
    <recommendedName>
        <fullName evidence="2">Peroxin-19</fullName>
    </recommendedName>
</protein>
<dbReference type="Pfam" id="PF04614">
    <property type="entry name" value="Pex19"/>
    <property type="match status" value="1"/>
</dbReference>
<evidence type="ECO:0000256" key="2">
    <source>
        <dbReference type="ARBA" id="ARBA00029688"/>
    </source>
</evidence>
<dbReference type="AlphaFoldDB" id="A0AAD9KY65"/>
<feature type="region of interest" description="Disordered" evidence="3">
    <location>
        <begin position="45"/>
        <end position="91"/>
    </location>
</feature>
<feature type="compositionally biased region" description="Polar residues" evidence="3">
    <location>
        <begin position="72"/>
        <end position="91"/>
    </location>
</feature>
<evidence type="ECO:0000313" key="4">
    <source>
        <dbReference type="EMBL" id="KAK2178978.1"/>
    </source>
</evidence>
<name>A0AAD9KY65_RIDPI</name>
<sequence length="437" mass="47377">MADENTVKETCKDVKNTTPSTNIAGLADSVKSPIEDTELDELLDSALEEFGKPPLPASEKKPDSHAAGESVASAQATTVKDTPTASAATSGDQEALLSDLFSAEFIAQQQGGDMNIEELMKSVMSADPALTEHLHKLSQTADASAGVLCYTQNEDPFSDAELLKMVSGLNFEEGADSESGFLPLMHGMMKNLLSKEVLYPSLKEISSKYPTWLSANKEKLKTKDFDNYSKQYALMSEICGVFEQDDSSDSDDVKKQRYEEILDLMEQMQNLGQPPKDIAPGLPFDGQGLPQMPMNPEQCSLMFAFAPGLPFDGQGLPQMPINPEQCSLMFAFAPGLPFDGQGLPQMPMNPEQCSLMFAFAPGLPFDGQGLPQMPMNPEQCSLMFAFAPGLPFDGQGLPQMPMNPEQCSLMFAFAPGLPFDGQGLPQMPMNPEQCSLM</sequence>
<keyword evidence="5" id="KW-1185">Reference proteome</keyword>
<evidence type="ECO:0000313" key="5">
    <source>
        <dbReference type="Proteomes" id="UP001209878"/>
    </source>
</evidence>
<dbReference type="Gene3D" id="1.20.120.900">
    <property type="entry name" value="Pex19, mPTS binding domain"/>
    <property type="match status" value="1"/>
</dbReference>
<dbReference type="GO" id="GO:0033328">
    <property type="term" value="F:peroxisome membrane targeting sequence binding"/>
    <property type="evidence" value="ECO:0007669"/>
    <property type="project" value="TreeGrafter"/>
</dbReference>
<evidence type="ECO:0000256" key="1">
    <source>
        <dbReference type="ARBA" id="ARBA00006326"/>
    </source>
</evidence>
<dbReference type="InterPro" id="IPR038322">
    <property type="entry name" value="Pex19_C_sf"/>
</dbReference>
<dbReference type="EMBL" id="JAODUO010000520">
    <property type="protein sequence ID" value="KAK2178978.1"/>
    <property type="molecule type" value="Genomic_DNA"/>
</dbReference>
<feature type="region of interest" description="Disordered" evidence="3">
    <location>
        <begin position="1"/>
        <end position="33"/>
    </location>
</feature>
<dbReference type="PANTHER" id="PTHR12774">
    <property type="entry name" value="PEROXISOMAL BIOGENESIS FACTOR 19"/>
    <property type="match status" value="1"/>
</dbReference>